<evidence type="ECO:0000256" key="6">
    <source>
        <dbReference type="ARBA" id="ARBA00022737"/>
    </source>
</evidence>
<evidence type="ECO:0000256" key="2">
    <source>
        <dbReference type="ARBA" id="ARBA00008644"/>
    </source>
</evidence>
<evidence type="ECO:0000256" key="5">
    <source>
        <dbReference type="ARBA" id="ARBA00022728"/>
    </source>
</evidence>
<evidence type="ECO:0000256" key="8">
    <source>
        <dbReference type="ARBA" id="ARBA00023242"/>
    </source>
</evidence>
<feature type="compositionally biased region" description="Acidic residues" evidence="12">
    <location>
        <begin position="580"/>
        <end position="596"/>
    </location>
</feature>
<dbReference type="Pfam" id="PF23231">
    <property type="entry name" value="HAT_Syf1_CNRKL1_C"/>
    <property type="match status" value="1"/>
</dbReference>
<evidence type="ECO:0000256" key="7">
    <source>
        <dbReference type="ARBA" id="ARBA00023187"/>
    </source>
</evidence>
<keyword evidence="5" id="KW-0747">Spliceosome</keyword>
<gene>
    <name evidence="15" type="ORF">M408DRAFT_326681</name>
</gene>
<dbReference type="FunFam" id="1.25.40.10:FF:000306">
    <property type="entry name" value="Cell cycle control protein cwf4"/>
    <property type="match status" value="1"/>
</dbReference>
<feature type="compositionally biased region" description="Basic and acidic residues" evidence="12">
    <location>
        <begin position="727"/>
        <end position="737"/>
    </location>
</feature>
<dbReference type="GO" id="GO:0071014">
    <property type="term" value="C:post-mRNA release spliceosomal complex"/>
    <property type="evidence" value="ECO:0007669"/>
    <property type="project" value="TreeGrafter"/>
</dbReference>
<keyword evidence="4" id="KW-0507">mRNA processing</keyword>
<feature type="region of interest" description="Disordered" evidence="12">
    <location>
        <begin position="577"/>
        <end position="596"/>
    </location>
</feature>
<evidence type="ECO:0000256" key="4">
    <source>
        <dbReference type="ARBA" id="ARBA00022664"/>
    </source>
</evidence>
<dbReference type="SUPFAM" id="SSF48452">
    <property type="entry name" value="TPR-like"/>
    <property type="match status" value="1"/>
</dbReference>
<dbReference type="OrthoDB" id="541719at2759"/>
<dbReference type="PANTHER" id="PTHR11246:SF3">
    <property type="entry name" value="CROOKED NECK-LIKE PROTEIN 1"/>
    <property type="match status" value="1"/>
</dbReference>
<evidence type="ECO:0000256" key="1">
    <source>
        <dbReference type="ARBA" id="ARBA00004123"/>
    </source>
</evidence>
<dbReference type="FunFam" id="1.25.40.10:FF:000639">
    <property type="entry name" value="Pre-mRNA-splicing factor CLF1"/>
    <property type="match status" value="1"/>
</dbReference>
<dbReference type="GO" id="GO:0000245">
    <property type="term" value="P:spliceosomal complex assembly"/>
    <property type="evidence" value="ECO:0007669"/>
    <property type="project" value="TreeGrafter"/>
</dbReference>
<dbReference type="EMBL" id="KN824279">
    <property type="protein sequence ID" value="KIM33008.1"/>
    <property type="molecule type" value="Genomic_DNA"/>
</dbReference>
<keyword evidence="7" id="KW-0508">mRNA splicing</keyword>
<protein>
    <recommendedName>
        <fullName evidence="10">Pre-mRNA-splicing factor CLF1</fullName>
    </recommendedName>
    <alternativeName>
        <fullName evidence="11">Pre-mRNA-splicing factor clf1</fullName>
    </alternativeName>
</protein>
<reference evidence="16" key="2">
    <citation type="submission" date="2015-01" db="EMBL/GenBank/DDBJ databases">
        <title>Evolutionary Origins and Diversification of the Mycorrhizal Mutualists.</title>
        <authorList>
            <consortium name="DOE Joint Genome Institute"/>
            <consortium name="Mycorrhizal Genomics Consortium"/>
            <person name="Kohler A."/>
            <person name="Kuo A."/>
            <person name="Nagy L.G."/>
            <person name="Floudas D."/>
            <person name="Copeland A."/>
            <person name="Barry K.W."/>
            <person name="Cichocki N."/>
            <person name="Veneault-Fourrey C."/>
            <person name="LaButti K."/>
            <person name="Lindquist E.A."/>
            <person name="Lipzen A."/>
            <person name="Lundell T."/>
            <person name="Morin E."/>
            <person name="Murat C."/>
            <person name="Riley R."/>
            <person name="Ohm R."/>
            <person name="Sun H."/>
            <person name="Tunlid A."/>
            <person name="Henrissat B."/>
            <person name="Grigoriev I.V."/>
            <person name="Hibbett D.S."/>
            <person name="Martin F."/>
        </authorList>
    </citation>
    <scope>NUCLEOTIDE SEQUENCE [LARGE SCALE GENOMIC DNA]</scope>
    <source>
        <strain evidence="16">MAFF 305830</strain>
    </source>
</reference>
<evidence type="ECO:0000256" key="10">
    <source>
        <dbReference type="ARBA" id="ARBA00039167"/>
    </source>
</evidence>
<dbReference type="GO" id="GO:0000974">
    <property type="term" value="C:Prp19 complex"/>
    <property type="evidence" value="ECO:0007669"/>
    <property type="project" value="TreeGrafter"/>
</dbReference>
<comment type="subcellular location">
    <subcellularLocation>
        <location evidence="1">Nucleus</location>
    </subcellularLocation>
</comment>
<comment type="function">
    <text evidence="9">Involved in pre-mRNA splicing and cell cycle progression. Required for the spliceosome assembly and initiation of the DNA replication.</text>
</comment>
<evidence type="ECO:0000259" key="14">
    <source>
        <dbReference type="Pfam" id="PF23233"/>
    </source>
</evidence>
<dbReference type="Pfam" id="PF23233">
    <property type="entry name" value="HAT_Syf1_CNRKL1_N"/>
    <property type="match status" value="1"/>
</dbReference>
<evidence type="ECO:0000256" key="11">
    <source>
        <dbReference type="ARBA" id="ARBA00070631"/>
    </source>
</evidence>
<dbReference type="GO" id="GO:0071007">
    <property type="term" value="C:U2-type catalytic step 2 spliceosome"/>
    <property type="evidence" value="ECO:0007669"/>
    <property type="project" value="TreeGrafter"/>
</dbReference>
<feature type="domain" description="Pre-mRNA-splicing factor Syf1-like N-terminal HAT-repeats" evidence="14">
    <location>
        <begin position="59"/>
        <end position="204"/>
    </location>
</feature>
<keyword evidence="6" id="KW-0677">Repeat</keyword>
<reference evidence="15 16" key="1">
    <citation type="submission" date="2014-04" db="EMBL/GenBank/DDBJ databases">
        <authorList>
            <consortium name="DOE Joint Genome Institute"/>
            <person name="Kuo A."/>
            <person name="Zuccaro A."/>
            <person name="Kohler A."/>
            <person name="Nagy L.G."/>
            <person name="Floudas D."/>
            <person name="Copeland A."/>
            <person name="Barry K.W."/>
            <person name="Cichocki N."/>
            <person name="Veneault-Fourrey C."/>
            <person name="LaButti K."/>
            <person name="Lindquist E.A."/>
            <person name="Lipzen A."/>
            <person name="Lundell T."/>
            <person name="Morin E."/>
            <person name="Murat C."/>
            <person name="Sun H."/>
            <person name="Tunlid A."/>
            <person name="Henrissat B."/>
            <person name="Grigoriev I.V."/>
            <person name="Hibbett D.S."/>
            <person name="Martin F."/>
            <person name="Nordberg H.P."/>
            <person name="Cantor M.N."/>
            <person name="Hua S.X."/>
        </authorList>
    </citation>
    <scope>NUCLEOTIDE SEQUENCE [LARGE SCALE GENOMIC DNA]</scope>
    <source>
        <strain evidence="15 16">MAFF 305830</strain>
    </source>
</reference>
<feature type="domain" description="Pre-mRNA-splicing factor Syf1/CRNKL1-like C-terminal HAT-repeats" evidence="13">
    <location>
        <begin position="361"/>
        <end position="548"/>
    </location>
</feature>
<sequence length="737" mass="87134">MQDGRTAKVKNRAPAAVQVTAEQILRDAQERQESQFRAPRQRVEDFEELHEYRGRKRKEFEERIRRTPGALKEWTSYASWEASQGEYDRSRSVYERALAVDARASKLWMSYTEMELKARNVQHARNLYDRAVTLLPRIDLFWYKYVYLEELLDNIPGARQVFERWMAWEPEDKAWAAYIKMEERYQELERASEIYKRWVAVRPEPRIWVKWAKFEEERGMIDRARDVFDTALRFFGDEEEEVDKAQAVFGAFARMETRLKEYERARVIYKFALSRLPRSKSAGLYAAYTKFEKQHGTRSTVEATVWSKRRIQYEDDVSTNPFNYDTWFDFARLEEDALRALRDDGEDEELVDKAVTRVREVYERAVANVPMANEKRLWRRYIFLWLYYAVFEETETKDYARARDIYKAAISVVPHKQFTFAKLWLQFARFEIRRLDLPTARKLLGTSLGMCAKEKLYKGYIELELELKEFDRVRTLYQKYIEYDNANSSAWIAFASLEAALQDVARVRAIYELGIAQPTLSMPELLWKSYIDFEVSEGGYDRDRSRVRSLYERLVQKTGHVKVWISWAVFEGSALKAPADEEEEEGGEEDEGLPGDLEEARSVFERGYTELKNKGLKEERVVLLEGWKKFEEENGTEEDVEKVQARMPQVTKRWRKLDTGDMEEYWDILFADDEREANPATYKFIQNALAWRNKDGAGPKGSMLAELLAQEEESDEEEDDNDEDDEKSSNEGDRMRG</sequence>
<accession>A0A0C2X4E5</accession>
<dbReference type="Gene3D" id="1.25.40.10">
    <property type="entry name" value="Tetratricopeptide repeat domain"/>
    <property type="match status" value="3"/>
</dbReference>
<evidence type="ECO:0000313" key="16">
    <source>
        <dbReference type="Proteomes" id="UP000054097"/>
    </source>
</evidence>
<dbReference type="GO" id="GO:0071011">
    <property type="term" value="C:precatalytic spliceosome"/>
    <property type="evidence" value="ECO:0007669"/>
    <property type="project" value="TreeGrafter"/>
</dbReference>
<dbReference type="HOGENOM" id="CLU_011554_1_0_1"/>
<evidence type="ECO:0000256" key="9">
    <source>
        <dbReference type="ARBA" id="ARBA00037040"/>
    </source>
</evidence>
<feature type="compositionally biased region" description="Acidic residues" evidence="12">
    <location>
        <begin position="709"/>
        <end position="726"/>
    </location>
</feature>
<comment type="subunit">
    <text evidence="3">Associated with the spliceosome.</text>
</comment>
<evidence type="ECO:0000259" key="13">
    <source>
        <dbReference type="Pfam" id="PF23231"/>
    </source>
</evidence>
<keyword evidence="16" id="KW-1185">Reference proteome</keyword>
<feature type="region of interest" description="Disordered" evidence="12">
    <location>
        <begin position="695"/>
        <end position="737"/>
    </location>
</feature>
<keyword evidence="8" id="KW-0539">Nucleus</keyword>
<evidence type="ECO:0000313" key="15">
    <source>
        <dbReference type="EMBL" id="KIM33008.1"/>
    </source>
</evidence>
<evidence type="ECO:0000256" key="3">
    <source>
        <dbReference type="ARBA" id="ARBA00011524"/>
    </source>
</evidence>
<comment type="similarity">
    <text evidence="2">Belongs to the crooked-neck family.</text>
</comment>
<dbReference type="SMART" id="SM00386">
    <property type="entry name" value="HAT"/>
    <property type="match status" value="15"/>
</dbReference>
<dbReference type="Proteomes" id="UP000054097">
    <property type="component" value="Unassembled WGS sequence"/>
</dbReference>
<dbReference type="InterPro" id="IPR045075">
    <property type="entry name" value="Syf1-like"/>
</dbReference>
<dbReference type="InterPro" id="IPR011990">
    <property type="entry name" value="TPR-like_helical_dom_sf"/>
</dbReference>
<name>A0A0C2X4E5_SERVB</name>
<dbReference type="InterPro" id="IPR055430">
    <property type="entry name" value="HAT_Syf1_CNRKL1_C"/>
</dbReference>
<dbReference type="InterPro" id="IPR055433">
    <property type="entry name" value="HAT_Syf1-like_N"/>
</dbReference>
<dbReference type="STRING" id="933852.A0A0C2X4E5"/>
<dbReference type="AlphaFoldDB" id="A0A0C2X4E5"/>
<dbReference type="InterPro" id="IPR003107">
    <property type="entry name" value="HAT"/>
</dbReference>
<proteinExistence type="inferred from homology"/>
<dbReference type="PANTHER" id="PTHR11246">
    <property type="entry name" value="PRE-MRNA SPLICING FACTOR"/>
    <property type="match status" value="1"/>
</dbReference>
<evidence type="ECO:0000256" key="12">
    <source>
        <dbReference type="SAM" id="MobiDB-lite"/>
    </source>
</evidence>
<organism evidence="15 16">
    <name type="scientific">Serendipita vermifera MAFF 305830</name>
    <dbReference type="NCBI Taxonomy" id="933852"/>
    <lineage>
        <taxon>Eukaryota</taxon>
        <taxon>Fungi</taxon>
        <taxon>Dikarya</taxon>
        <taxon>Basidiomycota</taxon>
        <taxon>Agaricomycotina</taxon>
        <taxon>Agaricomycetes</taxon>
        <taxon>Sebacinales</taxon>
        <taxon>Serendipitaceae</taxon>
        <taxon>Serendipita</taxon>
    </lineage>
</organism>